<dbReference type="Pfam" id="PF01504">
    <property type="entry name" value="PIP5K"/>
    <property type="match status" value="1"/>
</dbReference>
<feature type="domain" description="PIPK" evidence="8">
    <location>
        <begin position="2149"/>
        <end position="2305"/>
    </location>
</feature>
<feature type="compositionally biased region" description="Basic residues" evidence="5">
    <location>
        <begin position="846"/>
        <end position="856"/>
    </location>
</feature>
<feature type="compositionally biased region" description="Pro residues" evidence="5">
    <location>
        <begin position="1694"/>
        <end position="1703"/>
    </location>
</feature>
<feature type="compositionally biased region" description="Polar residues" evidence="5">
    <location>
        <begin position="921"/>
        <end position="932"/>
    </location>
</feature>
<dbReference type="PANTHER" id="PTHR46715">
    <property type="entry name" value="1-PHOSPHATIDYLINOSITOL 3-PHOSPHATE 5-KINASE"/>
    <property type="match status" value="1"/>
</dbReference>
<feature type="region of interest" description="Disordered" evidence="5">
    <location>
        <begin position="822"/>
        <end position="866"/>
    </location>
</feature>
<dbReference type="Gene3D" id="3.30.810.10">
    <property type="entry name" value="2-Layer Sandwich"/>
    <property type="match status" value="1"/>
</dbReference>
<feature type="domain" description="DEP" evidence="6">
    <location>
        <begin position="332"/>
        <end position="407"/>
    </location>
</feature>
<dbReference type="Pfam" id="PF01363">
    <property type="entry name" value="FYVE"/>
    <property type="match status" value="1"/>
</dbReference>
<organism evidence="9 10">
    <name type="scientific">Mya arenaria</name>
    <name type="common">Soft-shell clam</name>
    <dbReference type="NCBI Taxonomy" id="6604"/>
    <lineage>
        <taxon>Eukaryota</taxon>
        <taxon>Metazoa</taxon>
        <taxon>Spiralia</taxon>
        <taxon>Lophotrochozoa</taxon>
        <taxon>Mollusca</taxon>
        <taxon>Bivalvia</taxon>
        <taxon>Autobranchia</taxon>
        <taxon>Heteroconchia</taxon>
        <taxon>Euheterodonta</taxon>
        <taxon>Imparidentia</taxon>
        <taxon>Neoheterodontei</taxon>
        <taxon>Myida</taxon>
        <taxon>Myoidea</taxon>
        <taxon>Myidae</taxon>
        <taxon>Mya</taxon>
    </lineage>
</organism>
<dbReference type="SMART" id="SM00064">
    <property type="entry name" value="FYVE"/>
    <property type="match status" value="1"/>
</dbReference>
<feature type="compositionally biased region" description="Basic and acidic residues" evidence="5">
    <location>
        <begin position="1024"/>
        <end position="1037"/>
    </location>
</feature>
<evidence type="ECO:0000259" key="8">
    <source>
        <dbReference type="SMART" id="SM00330"/>
    </source>
</evidence>
<feature type="domain" description="FYVE zinc finger" evidence="7">
    <location>
        <begin position="166"/>
        <end position="235"/>
    </location>
</feature>
<dbReference type="SMART" id="SM00330">
    <property type="entry name" value="PIPKc"/>
    <property type="match status" value="1"/>
</dbReference>
<feature type="compositionally biased region" description="Polar residues" evidence="5">
    <location>
        <begin position="110"/>
        <end position="120"/>
    </location>
</feature>
<reference evidence="9" key="1">
    <citation type="submission" date="2022-11" db="EMBL/GenBank/DDBJ databases">
        <title>Centuries of genome instability and evolution in soft-shell clam transmissible cancer (bioRxiv).</title>
        <authorList>
            <person name="Hart S.F.M."/>
            <person name="Yonemitsu M.A."/>
            <person name="Giersch R.M."/>
            <person name="Beal B.F."/>
            <person name="Arriagada G."/>
            <person name="Davis B.W."/>
            <person name="Ostrander E.A."/>
            <person name="Goff S.P."/>
            <person name="Metzger M.J."/>
        </authorList>
    </citation>
    <scope>NUCLEOTIDE SEQUENCE</scope>
    <source>
        <strain evidence="9">MELC-2E11</strain>
        <tissue evidence="9">Siphon/mantle</tissue>
    </source>
</reference>
<feature type="compositionally biased region" description="Basic and acidic residues" evidence="5">
    <location>
        <begin position="76"/>
        <end position="93"/>
    </location>
</feature>
<dbReference type="InterPro" id="IPR013083">
    <property type="entry name" value="Znf_RING/FYVE/PHD"/>
</dbReference>
<dbReference type="InterPro" id="IPR002498">
    <property type="entry name" value="PInositol-4-P-4/5-kinase_core"/>
</dbReference>
<dbReference type="CDD" id="cd03334">
    <property type="entry name" value="Fab1_TCP"/>
    <property type="match status" value="1"/>
</dbReference>
<feature type="compositionally biased region" description="Polar residues" evidence="5">
    <location>
        <begin position="1038"/>
        <end position="1050"/>
    </location>
</feature>
<dbReference type="InterPro" id="IPR000591">
    <property type="entry name" value="DEP_dom"/>
</dbReference>
<dbReference type="EMBL" id="CP111021">
    <property type="protein sequence ID" value="WAR16675.1"/>
    <property type="molecule type" value="Genomic_DNA"/>
</dbReference>
<accession>A0ABY7F4I7</accession>
<dbReference type="InterPro" id="IPR002423">
    <property type="entry name" value="Cpn60/GroEL/TCP-1"/>
</dbReference>
<dbReference type="PANTHER" id="PTHR46715:SF1">
    <property type="entry name" value="1-PHOSPHATIDYLINOSITOL 3-PHOSPHATE 5-KINASE"/>
    <property type="match status" value="1"/>
</dbReference>
<dbReference type="InterPro" id="IPR043548">
    <property type="entry name" value="PIKfyve"/>
</dbReference>
<feature type="region of interest" description="Disordered" evidence="5">
    <location>
        <begin position="1670"/>
        <end position="1721"/>
    </location>
</feature>
<dbReference type="CDD" id="cd15725">
    <property type="entry name" value="FYVE_PIKfyve_Fab1"/>
    <property type="match status" value="1"/>
</dbReference>
<dbReference type="Proteomes" id="UP001164746">
    <property type="component" value="Chromosome 10"/>
</dbReference>
<evidence type="ECO:0000256" key="1">
    <source>
        <dbReference type="ARBA" id="ARBA00012009"/>
    </source>
</evidence>
<dbReference type="Gene3D" id="1.10.10.10">
    <property type="entry name" value="Winged helix-like DNA-binding domain superfamily/Winged helix DNA-binding domain"/>
    <property type="match status" value="1"/>
</dbReference>
<feature type="compositionally biased region" description="Polar residues" evidence="5">
    <location>
        <begin position="16"/>
        <end position="28"/>
    </location>
</feature>
<evidence type="ECO:0000256" key="2">
    <source>
        <dbReference type="ARBA" id="ARBA00022723"/>
    </source>
</evidence>
<dbReference type="Gene3D" id="3.30.40.10">
    <property type="entry name" value="Zinc/RING finger domain, C3HC4 (zinc finger)"/>
    <property type="match status" value="1"/>
</dbReference>
<keyword evidence="4" id="KW-0862">Zinc</keyword>
<evidence type="ECO:0000313" key="10">
    <source>
        <dbReference type="Proteomes" id="UP001164746"/>
    </source>
</evidence>
<dbReference type="InterPro" id="IPR036388">
    <property type="entry name" value="WH-like_DNA-bd_sf"/>
</dbReference>
<feature type="compositionally biased region" description="Basic and acidic residues" evidence="5">
    <location>
        <begin position="905"/>
        <end position="920"/>
    </location>
</feature>
<feature type="compositionally biased region" description="Basic and acidic residues" evidence="5">
    <location>
        <begin position="981"/>
        <end position="990"/>
    </location>
</feature>
<feature type="region of interest" description="Disordered" evidence="5">
    <location>
        <begin position="905"/>
        <end position="1087"/>
    </location>
</feature>
<keyword evidence="10" id="KW-1185">Reference proteome</keyword>
<evidence type="ECO:0000256" key="3">
    <source>
        <dbReference type="ARBA" id="ARBA00022771"/>
    </source>
</evidence>
<proteinExistence type="predicted"/>
<feature type="region of interest" description="Disordered" evidence="5">
    <location>
        <begin position="1589"/>
        <end position="1622"/>
    </location>
</feature>
<dbReference type="SUPFAM" id="SSF56104">
    <property type="entry name" value="SAICAR synthase-like"/>
    <property type="match status" value="1"/>
</dbReference>
<dbReference type="Pfam" id="PF00610">
    <property type="entry name" value="DEP"/>
    <property type="match status" value="1"/>
</dbReference>
<feature type="compositionally biased region" description="Polar residues" evidence="5">
    <location>
        <begin position="1068"/>
        <end position="1080"/>
    </location>
</feature>
<sequence length="2382" mass="269589">MSSVWDDTPDRLTSFGPLSSDTQASGNFLQRLFKKTKDDSDLSNDSSKANSRDVSVERNLAGNMTGSREQSLSRNNSRDPLSRRDQSRDHSTERQGVGGQFDRKMVSPMISRQRSMSSIPTDGEPKVSRSEVKDEATRRTLGSVLTRLTAIVERRAPTPQVYRDSDFKQYWMPDSSCRECYECGDRFTTFRRRHHCRICGQIFCNACCCQELPGKIIGYKGSIRVCRYCLEIVSQYAQKADPDSGVTREVINKYMQAEASTSPDQKRSHVDLQRTLSLRSPIDPDNSSDSLAPFDLTPQTEFVVSDNFPSDRKLLLQDSIQLRSLWSLMLDPEKGLEFQTVRLRLRTNQRCVPGNRIVDWLLKQDRVANRVQAVVIGQALIDAAFLDPIHNITTPFRDDFTLYKPAEIPLFDGDIPEFSQSDETLMQDSAPLWFQQIQSNNSDSSSNNGKEELFSTLADLSHDSRGEIRVDERHFDEPQPQVPIIIADEDAPAVESIFGTVADGNSCLDTDGVIGNEMTGSFRTLEIDSGDPVVRGTYEKLQQEHHEHLTLLTKQLLHEENLPAGWEDIIISTVDRVTLFVKPDVKDNNDDSDIRKYVHIKKIPGDSREQTGVVHGVLFNKNVAHRRMAQKITDPSVLLLQGSIEYQRVENKMSYLEPQILQEEEFLKKSIKKITSLKPRPDILVVEKSVSRLAQEFLLKAGITLIYNVKESVMQRLSRFLDSEIATSIESLMGRIKVGFCHTFSVRSFMLPTGDTKNMICFDGCATHLGCAVILRGGGNNELKKVKRILNYMIYASYHSRLEIAFCMDEFLKPPQKEDLEFEEDISSKKKGQKETIETQSENKKKDAKHHHHSRGNSREYARSGLNSKECKKDIVNFYVGDSENISEPNQANVKQQLIKDNEELEKESVKSGERSKVTTDTENSEVTNATSKKVGDDLERTGSFVPLTSVESREFDNIPGQGVLDQNVEESKNRSNTHVAKNEKTENYHIKNQTAEDNAINKTQGTRERSMTNEQKGKKHPKEKTDDLNPKDKDQEVNTNKSQTNQSISVPEVRHRNLSGNRRERSPNVQRRSAATQLTDHSDPLHNYQISKDESIFESSMAFQEQQVTRRAIFKKSLDNTVLSTSPYIKYSLPFLETESGAKCELRKYFPEELYWSSTLCDKSPPKAYTKKSDTSNTKVPCEMAHIEIQEAHEFIRQPLRESANNISIQTLMAKFRAYGGRINIMEPVKTVDSRTARNNKENKNKGKQLEVEVPKVDNSIPREHKVDCLDTVQHQKITVLFSSFSFQSENHPYPCVYPWVVTMEFYGRHDTTLGEFLERFCFRPSYVCPSDTCHMSMDLHIRRFVHGRGCLSLVLKRSTKEKPINIGKTIQMWSWCYKCKLTTPRIPMSIETWHLSFSRYLELRFHGDNFVRRGDTCPHSLHHENFQYFGYQDTVASFKYSAIKLKEIKAPPFVIDYTVTMETVYIYRQREEVKRLSRMVTEMFDQLLQYTCTLESEVHCEILTRMLGEGKTHQQADKTKIKELVLILREWLESLIQASVDVKVLTLDEKQQETFWRIEDGIVNLKRAIAETVGVWNQRLNELYAQQKKSKQSSVRKSQEPVSSSLGTSALGEPIQTEPVRNERLGSELVNIVSNDNTEHKPAQTDATLKDTDLDVAVLPPVTDTDIDVTVLPPVPEDIGRETLDQDNKCQPPEPWPPNIPSSPDEQPDNDDLFSMSGGSYFNRPRQESDFSFISMSPPQRRDSACLSDFSASFMYGTTPGITAAGIWPESPDNELSETYVVCQREDIVISPPVLSVEESMKKMELEQAVNSGTPAVALTTNKTVTDQESEASIVSTTTSGPITVQDPGVPAISMVTNEQITDQESEASVVPLTTSEPITVQDPVVSAITMVTNEPITDQESEASVVSLTTSKPIPVQDPVVPANTLAINEPMTDQDIKEPVTAIATNEPIRRQDSEKTINLEASQGTVVQQKLCKPETLKPRKPLGEDQPDSISGAIRKTLQIGSIWPGSGAFQIPNPFNLYDHHLLPVCERVPVVVYDHEQSSIIAYSLSSSMYENICMQFFLQGLNAKRPSSVKLSFFKGGNRESSSRNDLPDTVKFVNKAEGQVLESPQDEGEHPGFTASMSEGGDKNRNGKQPVNDHIELRKLCSFDCEKEQTCLSEFSESTARFYCKVYFADQFRQLRKHIFPDGEDVYIRSLSRLVKTARKPGKDEVVLLDENFLRGSVENPLYIRPHSKTVLMHAISHDSQFLASNLVMDYSLLVGLDEQKKELVVGIIDYIRTFTWDKKLETILKSHIGDRVVRVGQRLDAGPFVSREIAGCEVLITEKHSTIMRKCFEISYQCKTSDHGWVKTGCRTIAIKGHIGIAVEHSITLSNNSLT</sequence>
<dbReference type="Gene3D" id="3.50.7.10">
    <property type="entry name" value="GroEL"/>
    <property type="match status" value="1"/>
</dbReference>
<feature type="compositionally biased region" description="Basic and acidic residues" evidence="5">
    <location>
        <begin position="833"/>
        <end position="845"/>
    </location>
</feature>
<dbReference type="EC" id="2.7.1.150" evidence="1"/>
<evidence type="ECO:0000256" key="5">
    <source>
        <dbReference type="SAM" id="MobiDB-lite"/>
    </source>
</evidence>
<dbReference type="SUPFAM" id="SSF52029">
    <property type="entry name" value="GroEL apical domain-like"/>
    <property type="match status" value="1"/>
</dbReference>
<evidence type="ECO:0000259" key="6">
    <source>
        <dbReference type="SMART" id="SM00049"/>
    </source>
</evidence>
<feature type="compositionally biased region" description="Basic and acidic residues" evidence="5">
    <location>
        <begin position="1680"/>
        <end position="1690"/>
    </location>
</feature>
<evidence type="ECO:0000256" key="4">
    <source>
        <dbReference type="ARBA" id="ARBA00022833"/>
    </source>
</evidence>
<feature type="region of interest" description="Disordered" evidence="5">
    <location>
        <begin position="2110"/>
        <end position="2140"/>
    </location>
</feature>
<feature type="compositionally biased region" description="Basic and acidic residues" evidence="5">
    <location>
        <begin position="123"/>
        <end position="135"/>
    </location>
</feature>
<keyword evidence="3" id="KW-0863">Zinc-finger</keyword>
<evidence type="ECO:0000259" key="7">
    <source>
        <dbReference type="SMART" id="SM00064"/>
    </source>
</evidence>
<dbReference type="SUPFAM" id="SSF46785">
    <property type="entry name" value="Winged helix' DNA-binding domain"/>
    <property type="match status" value="1"/>
</dbReference>
<dbReference type="SUPFAM" id="SSF57903">
    <property type="entry name" value="FYVE/PHD zinc finger"/>
    <property type="match status" value="1"/>
</dbReference>
<dbReference type="InterPro" id="IPR036390">
    <property type="entry name" value="WH_DNA-bd_sf"/>
</dbReference>
<feature type="compositionally biased region" description="Polar residues" evidence="5">
    <location>
        <begin position="62"/>
        <end position="75"/>
    </location>
</feature>
<dbReference type="InterPro" id="IPR027483">
    <property type="entry name" value="PInositol-4-P-4/5-kinase_C_sf"/>
</dbReference>
<gene>
    <name evidence="9" type="ORF">MAR_031269</name>
</gene>
<feature type="region of interest" description="Disordered" evidence="5">
    <location>
        <begin position="1"/>
        <end position="135"/>
    </location>
</feature>
<dbReference type="InterPro" id="IPR000306">
    <property type="entry name" value="Znf_FYVE"/>
</dbReference>
<dbReference type="Pfam" id="PF00118">
    <property type="entry name" value="Cpn60_TCP1"/>
    <property type="match status" value="1"/>
</dbReference>
<evidence type="ECO:0000313" key="9">
    <source>
        <dbReference type="EMBL" id="WAR16675.1"/>
    </source>
</evidence>
<feature type="compositionally biased region" description="Basic and acidic residues" evidence="5">
    <location>
        <begin position="2130"/>
        <end position="2140"/>
    </location>
</feature>
<feature type="compositionally biased region" description="Polar residues" evidence="5">
    <location>
        <begin position="991"/>
        <end position="1005"/>
    </location>
</feature>
<dbReference type="InterPro" id="IPR011011">
    <property type="entry name" value="Znf_FYVE_PHD"/>
</dbReference>
<dbReference type="InterPro" id="IPR027409">
    <property type="entry name" value="GroEL-like_apical_dom_sf"/>
</dbReference>
<name>A0ABY7F4I7_MYAAR</name>
<dbReference type="SMART" id="SM00049">
    <property type="entry name" value="DEP"/>
    <property type="match status" value="1"/>
</dbReference>
<keyword evidence="2" id="KW-0479">Metal-binding</keyword>
<protein>
    <recommendedName>
        <fullName evidence="1">1-phosphatidylinositol-3-phosphate 5-kinase</fullName>
        <ecNumber evidence="1">2.7.1.150</ecNumber>
    </recommendedName>
</protein>